<gene>
    <name evidence="1" type="ORF">DEBURN_LOCUS3169</name>
</gene>
<protein>
    <submittedName>
        <fullName evidence="1">2286_t:CDS:1</fullName>
    </submittedName>
</protein>
<name>A0A9N8W534_9GLOM</name>
<sequence>MHQYFDRKPLKWNIEDFLKECASKTMRANLLIPSHEASIEAQGDKIDCKLANKCGFSCKSEKKPSINIQNTFTGGSQTIGTVNDRTFITELSTSKKRSQEEDNEISTRQIKPRKTESGETILNYCELSDKKENEIKSDLENSFNKEYNKMKNHLKWKLKSTGRVVEDTLYECMSDFTSEHLIHSFTIDIDDPIIKGIFYPQELQEIAKTNVKEDPDLSSKLYENLEFFCNKKNNEKIDQEEYDFEVDTLKYSVHSLARQYERNPSAFSLDHYEAWYNVNVWGPIVDRTFDDIPNVDIARGESSSHASSDRKNRNRTMDTRKKWVEDAIIRKLSGEMRLEFGGSEAGKRYDLCKITDWDPEKMEKMETVGYIHGLVLMIMTLDLPAGYVTRINKSELYRIPEDIESFNDAIELITAVWKSKMRVVNTMILLNNKEKGVIIDRLRNVSTIKRNKNSHTNQINKIKKILPENQTTPEKAKKKDR</sequence>
<dbReference type="EMBL" id="CAJVPK010000193">
    <property type="protein sequence ID" value="CAG8471208.1"/>
    <property type="molecule type" value="Genomic_DNA"/>
</dbReference>
<dbReference type="AlphaFoldDB" id="A0A9N8W534"/>
<accession>A0A9N8W534</accession>
<keyword evidence="2" id="KW-1185">Reference proteome</keyword>
<evidence type="ECO:0000313" key="2">
    <source>
        <dbReference type="Proteomes" id="UP000789706"/>
    </source>
</evidence>
<reference evidence="1" key="1">
    <citation type="submission" date="2021-06" db="EMBL/GenBank/DDBJ databases">
        <authorList>
            <person name="Kallberg Y."/>
            <person name="Tangrot J."/>
            <person name="Rosling A."/>
        </authorList>
    </citation>
    <scope>NUCLEOTIDE SEQUENCE</scope>
    <source>
        <strain evidence="1">AZ414A</strain>
    </source>
</reference>
<dbReference type="Proteomes" id="UP000789706">
    <property type="component" value="Unassembled WGS sequence"/>
</dbReference>
<organism evidence="1 2">
    <name type="scientific">Diversispora eburnea</name>
    <dbReference type="NCBI Taxonomy" id="1213867"/>
    <lineage>
        <taxon>Eukaryota</taxon>
        <taxon>Fungi</taxon>
        <taxon>Fungi incertae sedis</taxon>
        <taxon>Mucoromycota</taxon>
        <taxon>Glomeromycotina</taxon>
        <taxon>Glomeromycetes</taxon>
        <taxon>Diversisporales</taxon>
        <taxon>Diversisporaceae</taxon>
        <taxon>Diversispora</taxon>
    </lineage>
</organism>
<proteinExistence type="predicted"/>
<evidence type="ECO:0000313" key="1">
    <source>
        <dbReference type="EMBL" id="CAG8471208.1"/>
    </source>
</evidence>
<dbReference type="OrthoDB" id="2427805at2759"/>
<comment type="caution">
    <text evidence="1">The sequence shown here is derived from an EMBL/GenBank/DDBJ whole genome shotgun (WGS) entry which is preliminary data.</text>
</comment>